<keyword evidence="3" id="KW-1185">Reference proteome</keyword>
<evidence type="ECO:0000313" key="2">
    <source>
        <dbReference type="EMBL" id="KAK3865782.1"/>
    </source>
</evidence>
<evidence type="ECO:0000313" key="3">
    <source>
        <dbReference type="Proteomes" id="UP001286313"/>
    </source>
</evidence>
<organism evidence="2 3">
    <name type="scientific">Petrolisthes cinctipes</name>
    <name type="common">Flat porcelain crab</name>
    <dbReference type="NCBI Taxonomy" id="88211"/>
    <lineage>
        <taxon>Eukaryota</taxon>
        <taxon>Metazoa</taxon>
        <taxon>Ecdysozoa</taxon>
        <taxon>Arthropoda</taxon>
        <taxon>Crustacea</taxon>
        <taxon>Multicrustacea</taxon>
        <taxon>Malacostraca</taxon>
        <taxon>Eumalacostraca</taxon>
        <taxon>Eucarida</taxon>
        <taxon>Decapoda</taxon>
        <taxon>Pleocyemata</taxon>
        <taxon>Anomura</taxon>
        <taxon>Galatheoidea</taxon>
        <taxon>Porcellanidae</taxon>
        <taxon>Petrolisthes</taxon>
    </lineage>
</organism>
<dbReference type="EMBL" id="JAWQEG010003525">
    <property type="protein sequence ID" value="KAK3865782.1"/>
    <property type="molecule type" value="Genomic_DNA"/>
</dbReference>
<sequence length="290" mass="32756">MRFVLAVYLLVVIVLVALCGYGATLPQRHRRRHERKHLIHLQDKVDRLLLQQEINKIYITNLQETVQQLQVKHFSSDDGASTPSLSLSVKELDVERQALADLREEVAEVRDTMKEALQEEEHQDEMTQIRQELAYLRSELQRVKETKATETMQMSAHTQAQEQREAVTAAWVVDNVKRIQNNVVDLQQALNVTQAMHDKQEVESRLTVVTKDLSALRGSLAAVTSKAEAAAAVSSALQEELTRTSKDMHRTAGQTGALSLEESLNDKCGNRATTLGEIRKDNDDQKKNII</sequence>
<gene>
    <name evidence="2" type="ORF">Pcinc_028636</name>
</gene>
<keyword evidence="1" id="KW-0175">Coiled coil</keyword>
<comment type="caution">
    <text evidence="2">The sequence shown here is derived from an EMBL/GenBank/DDBJ whole genome shotgun (WGS) entry which is preliminary data.</text>
</comment>
<evidence type="ECO:0000256" key="1">
    <source>
        <dbReference type="SAM" id="Coils"/>
    </source>
</evidence>
<dbReference type="Proteomes" id="UP001286313">
    <property type="component" value="Unassembled WGS sequence"/>
</dbReference>
<feature type="coiled-coil region" evidence="1">
    <location>
        <begin position="92"/>
        <end position="146"/>
    </location>
</feature>
<proteinExistence type="predicted"/>
<dbReference type="AlphaFoldDB" id="A0AAE1F1Z2"/>
<accession>A0AAE1F1Z2</accession>
<reference evidence="2" key="1">
    <citation type="submission" date="2023-10" db="EMBL/GenBank/DDBJ databases">
        <title>Genome assemblies of two species of porcelain crab, Petrolisthes cinctipes and Petrolisthes manimaculis (Anomura: Porcellanidae).</title>
        <authorList>
            <person name="Angst P."/>
        </authorList>
    </citation>
    <scope>NUCLEOTIDE SEQUENCE</scope>
    <source>
        <strain evidence="2">PB745_01</strain>
        <tissue evidence="2">Gill</tissue>
    </source>
</reference>
<protein>
    <submittedName>
        <fullName evidence="2">Uncharacterized protein</fullName>
    </submittedName>
</protein>
<name>A0AAE1F1Z2_PETCI</name>